<dbReference type="Gene3D" id="3.10.150.10">
    <property type="entry name" value="DNA Polymerase III, subunit A, domain 2"/>
    <property type="match status" value="1"/>
</dbReference>
<evidence type="ECO:0000256" key="4">
    <source>
        <dbReference type="ARBA" id="ARBA00022490"/>
    </source>
</evidence>
<dbReference type="NCBIfam" id="TIGR00663">
    <property type="entry name" value="dnan"/>
    <property type="match status" value="1"/>
</dbReference>
<dbReference type="PANTHER" id="PTHR30478">
    <property type="entry name" value="DNA POLYMERASE III SUBUNIT BETA"/>
    <property type="match status" value="1"/>
</dbReference>
<evidence type="ECO:0000313" key="14">
    <source>
        <dbReference type="EMBL" id="MCC9296047.1"/>
    </source>
</evidence>
<evidence type="ECO:0000259" key="12">
    <source>
        <dbReference type="Pfam" id="PF02767"/>
    </source>
</evidence>
<reference evidence="14" key="1">
    <citation type="submission" date="2021-11" db="EMBL/GenBank/DDBJ databases">
        <authorList>
            <person name="Qingchun L."/>
            <person name="Dong Z."/>
            <person name="Zongwei Q."/>
            <person name="Jia Z."/>
            <person name="Duotao L."/>
        </authorList>
    </citation>
    <scope>NUCLEOTIDE SEQUENCE</scope>
    <source>
        <strain evidence="14">WLY-B-L2</strain>
    </source>
</reference>
<evidence type="ECO:0000256" key="8">
    <source>
        <dbReference type="ARBA" id="ARBA00022932"/>
    </source>
</evidence>
<dbReference type="InterPro" id="IPR022635">
    <property type="entry name" value="DNA_polIII_beta_C"/>
</dbReference>
<keyword evidence="9" id="KW-0238">DNA-binding</keyword>
<keyword evidence="15" id="KW-1185">Reference proteome</keyword>
<dbReference type="InterPro" id="IPR022637">
    <property type="entry name" value="DNA_polIII_beta_cen"/>
</dbReference>
<dbReference type="RefSeq" id="WP_179977654.1">
    <property type="nucleotide sequence ID" value="NZ_JAJJPB010000022.1"/>
</dbReference>
<evidence type="ECO:0000256" key="7">
    <source>
        <dbReference type="ARBA" id="ARBA00022705"/>
    </source>
</evidence>
<evidence type="ECO:0000256" key="5">
    <source>
        <dbReference type="ARBA" id="ARBA00022679"/>
    </source>
</evidence>
<dbReference type="InterPro" id="IPR001001">
    <property type="entry name" value="DNA_polIII_beta"/>
</dbReference>
<keyword evidence="8 10" id="KW-0239">DNA-directed DNA polymerase</keyword>
<comment type="subunit">
    <text evidence="10">Forms a ring-shaped head-to-tail homodimer around DNA.</text>
</comment>
<feature type="domain" description="DNA polymerase III beta sliding clamp C-terminal" evidence="13">
    <location>
        <begin position="245"/>
        <end position="365"/>
    </location>
</feature>
<keyword evidence="4 10" id="KW-0963">Cytoplasm</keyword>
<dbReference type="SMART" id="SM00480">
    <property type="entry name" value="POL3Bc"/>
    <property type="match status" value="1"/>
</dbReference>
<keyword evidence="6 10" id="KW-0548">Nucleotidyltransferase</keyword>
<dbReference type="Gene3D" id="3.70.10.10">
    <property type="match status" value="1"/>
</dbReference>
<sequence>MLFRTTKGIFQDALEKVVRACTKTNLNENLDGVLLEVKDGKVTLMCTDLITTIKAAFTCMDFENGAILVNSKFLLSYVKALPNQELLIKSEEKDNSVSIVSGKSQSNIVSMDINAFPVIKPIKSKVEVNVISEEFKKALKEVIFAVAHDETRPVLTGVFFEVKNGKLTLVALDGYRMCVSSLPVDCDENVSFIVPQKSALELQRILENDEQNVNVKISKGIIEFAFNEVFISSVPLEGSYIKWEKIIPENSDTVCTIDRMDLASVLSRAAAILTGENKLVKLSFTKDGNLDLLAKSSIGRVEEEIKVKDFQGSELKIAFNSKYISDVLLSQEDDELEFDFSNNVSPVVIKKKDSDNYTGIVLPVRLINVNKM</sequence>
<dbReference type="Pfam" id="PF00712">
    <property type="entry name" value="DNA_pol3_beta"/>
    <property type="match status" value="1"/>
</dbReference>
<accession>A0ABS8N8B3</accession>
<gene>
    <name evidence="14" type="primary">dnaN</name>
    <name evidence="14" type="ORF">LN736_14385</name>
</gene>
<dbReference type="InterPro" id="IPR022634">
    <property type="entry name" value="DNA_polIII_beta_N"/>
</dbReference>
<dbReference type="InterPro" id="IPR046938">
    <property type="entry name" value="DNA_clamp_sf"/>
</dbReference>
<comment type="caution">
    <text evidence="14">The sequence shown here is derived from an EMBL/GenBank/DDBJ whole genome shotgun (WGS) entry which is preliminary data.</text>
</comment>
<keyword evidence="7 10" id="KW-0235">DNA replication</keyword>
<comment type="subcellular location">
    <subcellularLocation>
        <location evidence="1 10">Cytoplasm</location>
    </subcellularLocation>
</comment>
<comment type="function">
    <text evidence="10">Confers DNA tethering and processivity to DNA polymerases and other proteins. Acts as a clamp, forming a ring around DNA (a reaction catalyzed by the clamp-loading complex) which diffuses in an ATP-independent manner freely and bidirectionally along dsDNA. Initially characterized for its ability to contact the catalytic subunit of DNA polymerase III (Pol III), a complex, multichain enzyme responsible for most of the replicative synthesis in bacteria; Pol III exhibits 3'-5' exonuclease proofreading activity. The beta chain is required for initiation of replication as well as for processivity of DNA replication.</text>
</comment>
<evidence type="ECO:0000256" key="1">
    <source>
        <dbReference type="ARBA" id="ARBA00004496"/>
    </source>
</evidence>
<evidence type="ECO:0000313" key="15">
    <source>
        <dbReference type="Proteomes" id="UP001165422"/>
    </source>
</evidence>
<evidence type="ECO:0000256" key="10">
    <source>
        <dbReference type="PIRNR" id="PIRNR000804"/>
    </source>
</evidence>
<dbReference type="Pfam" id="PF02768">
    <property type="entry name" value="DNA_pol3_beta_3"/>
    <property type="match status" value="1"/>
</dbReference>
<organism evidence="14 15">
    <name type="scientific">Clostridium aromativorans</name>
    <dbReference type="NCBI Taxonomy" id="2836848"/>
    <lineage>
        <taxon>Bacteria</taxon>
        <taxon>Bacillati</taxon>
        <taxon>Bacillota</taxon>
        <taxon>Clostridia</taxon>
        <taxon>Eubacteriales</taxon>
        <taxon>Clostridiaceae</taxon>
        <taxon>Clostridium</taxon>
    </lineage>
</organism>
<dbReference type="PANTHER" id="PTHR30478:SF0">
    <property type="entry name" value="BETA SLIDING CLAMP"/>
    <property type="match status" value="1"/>
</dbReference>
<feature type="domain" description="DNA polymerase III beta sliding clamp N-terminal" evidence="11">
    <location>
        <begin position="1"/>
        <end position="119"/>
    </location>
</feature>
<evidence type="ECO:0000256" key="6">
    <source>
        <dbReference type="ARBA" id="ARBA00022695"/>
    </source>
</evidence>
<evidence type="ECO:0000256" key="3">
    <source>
        <dbReference type="ARBA" id="ARBA00021035"/>
    </source>
</evidence>
<evidence type="ECO:0000256" key="9">
    <source>
        <dbReference type="ARBA" id="ARBA00023125"/>
    </source>
</evidence>
<comment type="similarity">
    <text evidence="2 10">Belongs to the beta sliding clamp family.</text>
</comment>
<evidence type="ECO:0000256" key="2">
    <source>
        <dbReference type="ARBA" id="ARBA00010752"/>
    </source>
</evidence>
<feature type="domain" description="DNA polymerase III beta sliding clamp central" evidence="12">
    <location>
        <begin position="131"/>
        <end position="240"/>
    </location>
</feature>
<dbReference type="PIRSF" id="PIRSF000804">
    <property type="entry name" value="DNA_pol_III_b"/>
    <property type="match status" value="1"/>
</dbReference>
<proteinExistence type="inferred from homology"/>
<dbReference type="CDD" id="cd00140">
    <property type="entry name" value="beta_clamp"/>
    <property type="match status" value="1"/>
</dbReference>
<dbReference type="Pfam" id="PF02767">
    <property type="entry name" value="DNA_pol3_beta_2"/>
    <property type="match status" value="1"/>
</dbReference>
<dbReference type="SUPFAM" id="SSF55979">
    <property type="entry name" value="DNA clamp"/>
    <property type="match status" value="3"/>
</dbReference>
<evidence type="ECO:0000259" key="13">
    <source>
        <dbReference type="Pfam" id="PF02768"/>
    </source>
</evidence>
<dbReference type="EMBL" id="JAJJPB010000022">
    <property type="protein sequence ID" value="MCC9296047.1"/>
    <property type="molecule type" value="Genomic_DNA"/>
</dbReference>
<keyword evidence="5 10" id="KW-0808">Transferase</keyword>
<protein>
    <recommendedName>
        <fullName evidence="3 10">Beta sliding clamp</fullName>
    </recommendedName>
</protein>
<name>A0ABS8N8B3_9CLOT</name>
<dbReference type="Proteomes" id="UP001165422">
    <property type="component" value="Unassembled WGS sequence"/>
</dbReference>
<evidence type="ECO:0000259" key="11">
    <source>
        <dbReference type="Pfam" id="PF00712"/>
    </source>
</evidence>
<dbReference type="GO" id="GO:0003887">
    <property type="term" value="F:DNA-directed DNA polymerase activity"/>
    <property type="evidence" value="ECO:0007669"/>
    <property type="project" value="UniProtKB-EC"/>
</dbReference>